<keyword evidence="4" id="KW-1185">Reference proteome</keyword>
<keyword evidence="1" id="KW-0472">Membrane</keyword>
<dbReference type="PANTHER" id="PTHR33373:SF14">
    <property type="entry name" value="DUF4050 DOMAIN-CONTAINING PROTEIN"/>
    <property type="match status" value="1"/>
</dbReference>
<dbReference type="EMBL" id="MLFT02000007">
    <property type="protein sequence ID" value="PHT42568.1"/>
    <property type="molecule type" value="Genomic_DNA"/>
</dbReference>
<evidence type="ECO:0000259" key="2">
    <source>
        <dbReference type="Pfam" id="PF13259"/>
    </source>
</evidence>
<dbReference type="InterPro" id="IPR025124">
    <property type="entry name" value="Gag1-like_clamp"/>
</dbReference>
<reference evidence="3 4" key="1">
    <citation type="journal article" date="2017" name="Genome Biol.">
        <title>New reference genome sequences of hot pepper reveal the massive evolution of plant disease-resistance genes by retroduplication.</title>
        <authorList>
            <person name="Kim S."/>
            <person name="Park J."/>
            <person name="Yeom S.I."/>
            <person name="Kim Y.M."/>
            <person name="Seo E."/>
            <person name="Kim K.T."/>
            <person name="Kim M.S."/>
            <person name="Lee J.M."/>
            <person name="Cheong K."/>
            <person name="Shin H.S."/>
            <person name="Kim S.B."/>
            <person name="Han K."/>
            <person name="Lee J."/>
            <person name="Park M."/>
            <person name="Lee H.A."/>
            <person name="Lee H.Y."/>
            <person name="Lee Y."/>
            <person name="Oh S."/>
            <person name="Lee J.H."/>
            <person name="Choi E."/>
            <person name="Choi E."/>
            <person name="Lee S.E."/>
            <person name="Jeon J."/>
            <person name="Kim H."/>
            <person name="Choi G."/>
            <person name="Song H."/>
            <person name="Lee J."/>
            <person name="Lee S.C."/>
            <person name="Kwon J.K."/>
            <person name="Lee H.Y."/>
            <person name="Koo N."/>
            <person name="Hong Y."/>
            <person name="Kim R.W."/>
            <person name="Kang W.H."/>
            <person name="Huh J.H."/>
            <person name="Kang B.C."/>
            <person name="Yang T.J."/>
            <person name="Lee Y.H."/>
            <person name="Bennetzen J.L."/>
            <person name="Choi D."/>
        </authorList>
    </citation>
    <scope>NUCLEOTIDE SEQUENCE [LARGE SCALE GENOMIC DNA]</scope>
    <source>
        <strain evidence="4">cv. PBC81</strain>
    </source>
</reference>
<dbReference type="Proteomes" id="UP000224567">
    <property type="component" value="Unassembled WGS sequence"/>
</dbReference>
<dbReference type="STRING" id="33114.A0A2G2WBD7"/>
<keyword evidence="1" id="KW-1133">Transmembrane helix</keyword>
<reference evidence="4" key="2">
    <citation type="journal article" date="2017" name="J. Anim. Genet.">
        <title>Multiple reference genome sequences of hot pepper reveal the massive evolution of plant disease resistance genes by retroduplication.</title>
        <authorList>
            <person name="Kim S."/>
            <person name="Park J."/>
            <person name="Yeom S.-I."/>
            <person name="Kim Y.-M."/>
            <person name="Seo E."/>
            <person name="Kim K.-T."/>
            <person name="Kim M.-S."/>
            <person name="Lee J.M."/>
            <person name="Cheong K."/>
            <person name="Shin H.-S."/>
            <person name="Kim S.-B."/>
            <person name="Han K."/>
            <person name="Lee J."/>
            <person name="Park M."/>
            <person name="Lee H.-A."/>
            <person name="Lee H.-Y."/>
            <person name="Lee Y."/>
            <person name="Oh S."/>
            <person name="Lee J.H."/>
            <person name="Choi E."/>
            <person name="Choi E."/>
            <person name="Lee S.E."/>
            <person name="Jeon J."/>
            <person name="Kim H."/>
            <person name="Choi G."/>
            <person name="Song H."/>
            <person name="Lee J."/>
            <person name="Lee S.-C."/>
            <person name="Kwon J.-K."/>
            <person name="Lee H.-Y."/>
            <person name="Koo N."/>
            <person name="Hong Y."/>
            <person name="Kim R.W."/>
            <person name="Kang W.-H."/>
            <person name="Huh J.H."/>
            <person name="Kang B.-C."/>
            <person name="Yang T.-J."/>
            <person name="Lee Y.-H."/>
            <person name="Bennetzen J.L."/>
            <person name="Choi D."/>
        </authorList>
    </citation>
    <scope>NUCLEOTIDE SEQUENCE [LARGE SCALE GENOMIC DNA]</scope>
    <source>
        <strain evidence="4">cv. PBC81</strain>
    </source>
</reference>
<comment type="caution">
    <text evidence="3">The sequence shown here is derived from an EMBL/GenBank/DDBJ whole genome shotgun (WGS) entry which is preliminary data.</text>
</comment>
<organism evidence="3 4">
    <name type="scientific">Capsicum baccatum</name>
    <name type="common">Peruvian pepper</name>
    <dbReference type="NCBI Taxonomy" id="33114"/>
    <lineage>
        <taxon>Eukaryota</taxon>
        <taxon>Viridiplantae</taxon>
        <taxon>Streptophyta</taxon>
        <taxon>Embryophyta</taxon>
        <taxon>Tracheophyta</taxon>
        <taxon>Spermatophyta</taxon>
        <taxon>Magnoliopsida</taxon>
        <taxon>eudicotyledons</taxon>
        <taxon>Gunneridae</taxon>
        <taxon>Pentapetalae</taxon>
        <taxon>asterids</taxon>
        <taxon>lamiids</taxon>
        <taxon>Solanales</taxon>
        <taxon>Solanaceae</taxon>
        <taxon>Solanoideae</taxon>
        <taxon>Capsiceae</taxon>
        <taxon>Capsicum</taxon>
    </lineage>
</organism>
<name>A0A2G2WBD7_CAPBA</name>
<evidence type="ECO:0000313" key="4">
    <source>
        <dbReference type="Proteomes" id="UP000224567"/>
    </source>
</evidence>
<evidence type="ECO:0000256" key="1">
    <source>
        <dbReference type="SAM" id="Phobius"/>
    </source>
</evidence>
<accession>A0A2G2WBD7</accession>
<feature type="transmembrane region" description="Helical" evidence="1">
    <location>
        <begin position="20"/>
        <end position="44"/>
    </location>
</feature>
<protein>
    <recommendedName>
        <fullName evidence="2">Gag1-like clamp domain-containing protein</fullName>
    </recommendedName>
</protein>
<feature type="domain" description="Gag1-like clamp" evidence="2">
    <location>
        <begin position="118"/>
        <end position="234"/>
    </location>
</feature>
<dbReference type="OrthoDB" id="1896025at2759"/>
<dbReference type="AlphaFoldDB" id="A0A2G2WBD7"/>
<sequence>MLLRRSHAKNNKKRTSSNILAEIICHMLFCTSTLLLFKCALLSFKLLRLIVASRQFFVFSPCVVYASKPKFEQSSGCFGCCSKSQPIIAVDEPSKGLRIQGKLVRKPSVSDDFWSTSPCDLEISTVQSHRSMSSVSISNQSFSQQSGTGNASNNNEFVNHGKLHAGYLLWNQTRLQWLASKDPENRRVAEEPMLNWNVSYESLFGTDKRFPQPIPLSDMVDFLADIWEHEGLYD</sequence>
<evidence type="ECO:0000313" key="3">
    <source>
        <dbReference type="EMBL" id="PHT42568.1"/>
    </source>
</evidence>
<dbReference type="Pfam" id="PF13259">
    <property type="entry name" value="clamp_Gag1-like"/>
    <property type="match status" value="1"/>
</dbReference>
<keyword evidence="1" id="KW-0812">Transmembrane</keyword>
<proteinExistence type="predicted"/>
<gene>
    <name evidence="3" type="ORF">CQW23_16593</name>
</gene>
<dbReference type="PANTHER" id="PTHR33373">
    <property type="entry name" value="OS07G0479600 PROTEIN"/>
    <property type="match status" value="1"/>
</dbReference>